<dbReference type="AlphaFoldDB" id="E0I9D5"/>
<organism evidence="1 2">
    <name type="scientific">Paenibacillus curdlanolyticus YK9</name>
    <dbReference type="NCBI Taxonomy" id="717606"/>
    <lineage>
        <taxon>Bacteria</taxon>
        <taxon>Bacillati</taxon>
        <taxon>Bacillota</taxon>
        <taxon>Bacilli</taxon>
        <taxon>Bacillales</taxon>
        <taxon>Paenibacillaceae</taxon>
        <taxon>Paenibacillus</taxon>
    </lineage>
</organism>
<accession>E0I9D5</accession>
<evidence type="ECO:0000313" key="1">
    <source>
        <dbReference type="EMBL" id="EFM11019.1"/>
    </source>
</evidence>
<dbReference type="Proteomes" id="UP000005387">
    <property type="component" value="Unassembled WGS sequence"/>
</dbReference>
<dbReference type="EMBL" id="AEDD01000005">
    <property type="protein sequence ID" value="EFM11019.1"/>
    <property type="molecule type" value="Genomic_DNA"/>
</dbReference>
<protein>
    <submittedName>
        <fullName evidence="1">Uncharacterized protein</fullName>
    </submittedName>
</protein>
<evidence type="ECO:0000313" key="2">
    <source>
        <dbReference type="Proteomes" id="UP000005387"/>
    </source>
</evidence>
<keyword evidence="2" id="KW-1185">Reference proteome</keyword>
<proteinExistence type="predicted"/>
<gene>
    <name evidence="1" type="ORF">PaecuDRAFT_2272</name>
</gene>
<reference evidence="1 2" key="1">
    <citation type="submission" date="2010-07" db="EMBL/GenBank/DDBJ databases">
        <title>The draft genome of Paenibacillus curdlanolyticus YK9.</title>
        <authorList>
            <consortium name="US DOE Joint Genome Institute (JGI-PGF)"/>
            <person name="Lucas S."/>
            <person name="Copeland A."/>
            <person name="Lapidus A."/>
            <person name="Cheng J.-F."/>
            <person name="Bruce D."/>
            <person name="Goodwin L."/>
            <person name="Pitluck S."/>
            <person name="Land M.L."/>
            <person name="Hauser L."/>
            <person name="Chang Y.-J."/>
            <person name="Jeffries C."/>
            <person name="Anderson I.J."/>
            <person name="Johnson E."/>
            <person name="Loganathan U."/>
            <person name="Mulhopadhyay B."/>
            <person name="Kyrpides N."/>
            <person name="Woyke T.J."/>
        </authorList>
    </citation>
    <scope>NUCLEOTIDE SEQUENCE [LARGE SCALE GENOMIC DNA]</scope>
    <source>
        <strain evidence="1 2">YK9</strain>
    </source>
</reference>
<sequence>MLIIFCMKYKQFWISNCLLNQAVHFRCWNIQILQRKKE</sequence>
<dbReference type="STRING" id="717606.PaecuDRAFT_2272"/>
<name>E0I9D5_9BACL</name>